<keyword evidence="1" id="KW-1133">Transmembrane helix</keyword>
<feature type="transmembrane region" description="Helical" evidence="1">
    <location>
        <begin position="73"/>
        <end position="96"/>
    </location>
</feature>
<gene>
    <name evidence="2" type="ordered locus">MARTH_orf040</name>
</gene>
<evidence type="ECO:0000256" key="1">
    <source>
        <dbReference type="SAM" id="Phobius"/>
    </source>
</evidence>
<reference evidence="2 3" key="1">
    <citation type="journal article" date="2008" name="Infect. Immun.">
        <title>Genome of Mycoplasma arthritidis.</title>
        <authorList>
            <person name="Dybvig K."/>
            <person name="Zuhua C."/>
            <person name="Lao P."/>
            <person name="Jordan D.S."/>
            <person name="French C.T."/>
            <person name="Tu A.H."/>
            <person name="Loraine A.E."/>
        </authorList>
    </citation>
    <scope>NUCLEOTIDE SEQUENCE [LARGE SCALE GENOMIC DNA]</scope>
    <source>
        <strain evidence="2 3">158L3-1</strain>
    </source>
</reference>
<dbReference type="EMBL" id="CP001047">
    <property type="protein sequence ID" value="ACF07003.1"/>
    <property type="molecule type" value="Genomic_DNA"/>
</dbReference>
<dbReference type="Proteomes" id="UP000008812">
    <property type="component" value="Chromosome"/>
</dbReference>
<dbReference type="AlphaFoldDB" id="B3PLV1"/>
<name>B3PLV1_META1</name>
<organism evidence="2 3">
    <name type="scientific">Metamycoplasma arthritidis (strain 158L3-1)</name>
    <name type="common">Mycoplasma arthritidis</name>
    <dbReference type="NCBI Taxonomy" id="243272"/>
    <lineage>
        <taxon>Bacteria</taxon>
        <taxon>Bacillati</taxon>
        <taxon>Mycoplasmatota</taxon>
        <taxon>Mycoplasmoidales</taxon>
        <taxon>Metamycoplasmataceae</taxon>
        <taxon>Metamycoplasma</taxon>
    </lineage>
</organism>
<sequence>MKDIVNKRFWVIFFTLNLVTSLIYLAFSFKWYSLLLGHIAGVISFLIFISLTYLAIKLVVLKKPNNKLTKTRALAIFLMFLVLVVNSLIILAFIMINRLVVTHYAKSSVQIGLWPINMFTFSTPYLLVIFVGLVDSLAKNKQTKRKDENG</sequence>
<evidence type="ECO:0000313" key="2">
    <source>
        <dbReference type="EMBL" id="ACF07003.1"/>
    </source>
</evidence>
<keyword evidence="3" id="KW-1185">Reference proteome</keyword>
<accession>B3PLV1</accession>
<dbReference type="STRING" id="243272.MARTH_orf040"/>
<dbReference type="HOGENOM" id="CLU_1720312_0_0_14"/>
<feature type="transmembrane region" description="Helical" evidence="1">
    <location>
        <begin position="35"/>
        <end position="61"/>
    </location>
</feature>
<feature type="transmembrane region" description="Helical" evidence="1">
    <location>
        <begin position="116"/>
        <end position="138"/>
    </location>
</feature>
<feature type="transmembrane region" description="Helical" evidence="1">
    <location>
        <begin position="9"/>
        <end position="29"/>
    </location>
</feature>
<keyword evidence="1" id="KW-0812">Transmembrane</keyword>
<evidence type="ECO:0000313" key="3">
    <source>
        <dbReference type="Proteomes" id="UP000008812"/>
    </source>
</evidence>
<keyword evidence="1" id="KW-0472">Membrane</keyword>
<dbReference type="TCDB" id="1.A.77.3.32">
    <property type="family name" value="the mg(2+)/ca(2+) uniporter (mcu) family"/>
</dbReference>
<dbReference type="KEGG" id="mat:MARTH_orf040"/>
<protein>
    <submittedName>
        <fullName evidence="2">Hypothetical membrane protein</fullName>
    </submittedName>
</protein>
<proteinExistence type="predicted"/>
<dbReference type="eggNOG" id="ENOG5031YPQ">
    <property type="taxonomic scope" value="Bacteria"/>
</dbReference>